<proteinExistence type="predicted"/>
<organism evidence="2 3">
    <name type="scientific">Garicola koreensis</name>
    <dbReference type="NCBI Taxonomy" id="1262554"/>
    <lineage>
        <taxon>Bacteria</taxon>
        <taxon>Bacillati</taxon>
        <taxon>Actinomycetota</taxon>
        <taxon>Actinomycetes</taxon>
        <taxon>Micrococcales</taxon>
        <taxon>Micrococcaceae</taxon>
        <taxon>Garicola</taxon>
    </lineage>
</organism>
<dbReference type="Proteomes" id="UP000547528">
    <property type="component" value="Unassembled WGS sequence"/>
</dbReference>
<dbReference type="Gene3D" id="1.10.10.10">
    <property type="entry name" value="Winged helix-like DNA-binding domain superfamily/Winged helix DNA-binding domain"/>
    <property type="match status" value="1"/>
</dbReference>
<dbReference type="PRINTS" id="PR00778">
    <property type="entry name" value="HTHARSR"/>
</dbReference>
<gene>
    <name evidence="2" type="ORF">FHX47_000222</name>
</gene>
<dbReference type="CDD" id="cd00090">
    <property type="entry name" value="HTH_ARSR"/>
    <property type="match status" value="1"/>
</dbReference>
<dbReference type="PANTHER" id="PTHR38600:SF2">
    <property type="entry name" value="SLL0088 PROTEIN"/>
    <property type="match status" value="1"/>
</dbReference>
<protein>
    <submittedName>
        <fullName evidence="2">DNA-binding transcriptional ArsR family regulator</fullName>
    </submittedName>
</protein>
<sequence>MASDDRLSLAFAALADPTRRAILTRLAQGPATVQEVAEPFTMSAPAISRHLKVLERAGLVTRTTRAQWRTLSLQSEPLDEVSAWIDQQRREWNLRLDALEQHLETMKGKDHEHFP</sequence>
<dbReference type="PANTHER" id="PTHR38600">
    <property type="entry name" value="TRANSCRIPTIONAL REGULATORY PROTEIN"/>
    <property type="match status" value="1"/>
</dbReference>
<dbReference type="RefSeq" id="WP_183357058.1">
    <property type="nucleotide sequence ID" value="NZ_BAABKR010000005.1"/>
</dbReference>
<dbReference type="InterPro" id="IPR036388">
    <property type="entry name" value="WH-like_DNA-bd_sf"/>
</dbReference>
<evidence type="ECO:0000313" key="3">
    <source>
        <dbReference type="Proteomes" id="UP000547528"/>
    </source>
</evidence>
<dbReference type="PROSITE" id="PS50987">
    <property type="entry name" value="HTH_ARSR_2"/>
    <property type="match status" value="1"/>
</dbReference>
<dbReference type="NCBIfam" id="NF033788">
    <property type="entry name" value="HTH_metalloreg"/>
    <property type="match status" value="1"/>
</dbReference>
<name>A0A7W5TSL7_9MICC</name>
<accession>A0A7W5TSL7</accession>
<dbReference type="SMART" id="SM00418">
    <property type="entry name" value="HTH_ARSR"/>
    <property type="match status" value="1"/>
</dbReference>
<dbReference type="EMBL" id="JACIBT010000001">
    <property type="protein sequence ID" value="MBB3666629.1"/>
    <property type="molecule type" value="Genomic_DNA"/>
</dbReference>
<keyword evidence="2" id="KW-0238">DNA-binding</keyword>
<reference evidence="2 3" key="1">
    <citation type="submission" date="2020-08" db="EMBL/GenBank/DDBJ databases">
        <title>Sequencing the genomes of 1000 actinobacteria strains.</title>
        <authorList>
            <person name="Klenk H.-P."/>
        </authorList>
    </citation>
    <scope>NUCLEOTIDE SEQUENCE [LARGE SCALE GENOMIC DNA]</scope>
    <source>
        <strain evidence="2 3">DSM 28238</strain>
    </source>
</reference>
<dbReference type="Pfam" id="PF12840">
    <property type="entry name" value="HTH_20"/>
    <property type="match status" value="1"/>
</dbReference>
<dbReference type="AlphaFoldDB" id="A0A7W5TSL7"/>
<dbReference type="InterPro" id="IPR036390">
    <property type="entry name" value="WH_DNA-bd_sf"/>
</dbReference>
<dbReference type="GO" id="GO:0003700">
    <property type="term" value="F:DNA-binding transcription factor activity"/>
    <property type="evidence" value="ECO:0007669"/>
    <property type="project" value="InterPro"/>
</dbReference>
<dbReference type="InterPro" id="IPR011991">
    <property type="entry name" value="ArsR-like_HTH"/>
</dbReference>
<keyword evidence="3" id="KW-1185">Reference proteome</keyword>
<dbReference type="InterPro" id="IPR001845">
    <property type="entry name" value="HTH_ArsR_DNA-bd_dom"/>
</dbReference>
<dbReference type="SUPFAM" id="SSF46785">
    <property type="entry name" value="Winged helix' DNA-binding domain"/>
    <property type="match status" value="1"/>
</dbReference>
<comment type="caution">
    <text evidence="2">The sequence shown here is derived from an EMBL/GenBank/DDBJ whole genome shotgun (WGS) entry which is preliminary data.</text>
</comment>
<evidence type="ECO:0000313" key="2">
    <source>
        <dbReference type="EMBL" id="MBB3666629.1"/>
    </source>
</evidence>
<dbReference type="GO" id="GO:0003677">
    <property type="term" value="F:DNA binding"/>
    <property type="evidence" value="ECO:0007669"/>
    <property type="project" value="UniProtKB-KW"/>
</dbReference>
<feature type="domain" description="HTH arsR-type" evidence="1">
    <location>
        <begin position="1"/>
        <end position="93"/>
    </location>
</feature>
<evidence type="ECO:0000259" key="1">
    <source>
        <dbReference type="PROSITE" id="PS50987"/>
    </source>
</evidence>